<dbReference type="Pfam" id="PF00085">
    <property type="entry name" value="Thioredoxin"/>
    <property type="match status" value="1"/>
</dbReference>
<keyword evidence="1" id="KW-1015">Disulfide bond</keyword>
<comment type="caution">
    <text evidence="4">The sequence shown here is derived from an EMBL/GenBank/DDBJ whole genome shotgun (WGS) entry which is preliminary data.</text>
</comment>
<dbReference type="PANTHER" id="PTHR46115">
    <property type="entry name" value="THIOREDOXIN-LIKE PROTEIN 1"/>
    <property type="match status" value="1"/>
</dbReference>
<evidence type="ECO:0000256" key="2">
    <source>
        <dbReference type="ARBA" id="ARBA00023284"/>
    </source>
</evidence>
<evidence type="ECO:0000313" key="4">
    <source>
        <dbReference type="EMBL" id="KAG8595250.1"/>
    </source>
</evidence>
<dbReference type="EMBL" id="WNYA01000001">
    <property type="protein sequence ID" value="KAG8595250.1"/>
    <property type="molecule type" value="Genomic_DNA"/>
</dbReference>
<keyword evidence="5" id="KW-1185">Reference proteome</keyword>
<name>A0AAV7DCJ5_ENGPU</name>
<gene>
    <name evidence="4" type="ORF">GDO81_001465</name>
</gene>
<protein>
    <recommendedName>
        <fullName evidence="3">Thioredoxin domain-containing protein</fullName>
    </recommendedName>
</protein>
<proteinExistence type="predicted"/>
<reference evidence="4" key="1">
    <citation type="thesis" date="2020" institute="ProQuest LLC" country="789 East Eisenhower Parkway, Ann Arbor, MI, USA">
        <title>Comparative Genomics and Chromosome Evolution.</title>
        <authorList>
            <person name="Mudd A.B."/>
        </authorList>
    </citation>
    <scope>NUCLEOTIDE SEQUENCE</scope>
    <source>
        <strain evidence="4">237g6f4</strain>
        <tissue evidence="4">Blood</tissue>
    </source>
</reference>
<evidence type="ECO:0000256" key="1">
    <source>
        <dbReference type="ARBA" id="ARBA00023157"/>
    </source>
</evidence>
<dbReference type="SUPFAM" id="SSF52833">
    <property type="entry name" value="Thioredoxin-like"/>
    <property type="match status" value="1"/>
</dbReference>
<evidence type="ECO:0000313" key="5">
    <source>
        <dbReference type="Proteomes" id="UP000824782"/>
    </source>
</evidence>
<dbReference type="InterPro" id="IPR013766">
    <property type="entry name" value="Thioredoxin_domain"/>
</dbReference>
<dbReference type="Proteomes" id="UP000824782">
    <property type="component" value="Unassembled WGS sequence"/>
</dbReference>
<dbReference type="CDD" id="cd02947">
    <property type="entry name" value="TRX_family"/>
    <property type="match status" value="1"/>
</dbReference>
<keyword evidence="2" id="KW-0676">Redox-active center</keyword>
<sequence>MEVIQDKQSMERAWRDAGGKTVVIAFISYRCGYCKRFMPFLDSLCLKMPGVIFKKVDVNSSEYRRISGADNEQVMKTLLELGN</sequence>
<dbReference type="AlphaFoldDB" id="A0AAV7DCJ5"/>
<organism evidence="4 5">
    <name type="scientific">Engystomops pustulosus</name>
    <name type="common">Tungara frog</name>
    <name type="synonym">Physalaemus pustulosus</name>
    <dbReference type="NCBI Taxonomy" id="76066"/>
    <lineage>
        <taxon>Eukaryota</taxon>
        <taxon>Metazoa</taxon>
        <taxon>Chordata</taxon>
        <taxon>Craniata</taxon>
        <taxon>Vertebrata</taxon>
        <taxon>Euteleostomi</taxon>
        <taxon>Amphibia</taxon>
        <taxon>Batrachia</taxon>
        <taxon>Anura</taxon>
        <taxon>Neobatrachia</taxon>
        <taxon>Hyloidea</taxon>
        <taxon>Leptodactylidae</taxon>
        <taxon>Leiuperinae</taxon>
        <taxon>Engystomops</taxon>
    </lineage>
</organism>
<feature type="domain" description="Thioredoxin" evidence="3">
    <location>
        <begin position="19"/>
        <end position="62"/>
    </location>
</feature>
<dbReference type="Gene3D" id="3.40.30.10">
    <property type="entry name" value="Glutaredoxin"/>
    <property type="match status" value="1"/>
</dbReference>
<dbReference type="InterPro" id="IPR036249">
    <property type="entry name" value="Thioredoxin-like_sf"/>
</dbReference>
<evidence type="ECO:0000259" key="3">
    <source>
        <dbReference type="Pfam" id="PF00085"/>
    </source>
</evidence>
<accession>A0AAV7DCJ5</accession>